<protein>
    <recommendedName>
        <fullName evidence="1">NAD(P)-binding domain-containing protein</fullName>
    </recommendedName>
</protein>
<proteinExistence type="predicted"/>
<evidence type="ECO:0000313" key="2">
    <source>
        <dbReference type="EMBL" id="TWC05341.1"/>
    </source>
</evidence>
<dbReference type="PANTHER" id="PTHR43355:SF2">
    <property type="entry name" value="FLAVIN REDUCTASE (NADPH)"/>
    <property type="match status" value="1"/>
</dbReference>
<name>A0A560MF63_9BRAD</name>
<feature type="domain" description="NAD(P)-binding" evidence="1">
    <location>
        <begin position="8"/>
        <end position="205"/>
    </location>
</feature>
<dbReference type="Proteomes" id="UP000321304">
    <property type="component" value="Unassembled WGS sequence"/>
</dbReference>
<dbReference type="InterPro" id="IPR051606">
    <property type="entry name" value="Polyketide_Oxido-like"/>
</dbReference>
<evidence type="ECO:0000259" key="1">
    <source>
        <dbReference type="Pfam" id="PF13460"/>
    </source>
</evidence>
<comment type="caution">
    <text evidence="2">The sequence shown here is derived from an EMBL/GenBank/DDBJ whole genome shotgun (WGS) entry which is preliminary data.</text>
</comment>
<dbReference type="Pfam" id="PF13460">
    <property type="entry name" value="NAD_binding_10"/>
    <property type="match status" value="1"/>
</dbReference>
<reference evidence="2 3" key="1">
    <citation type="submission" date="2019-06" db="EMBL/GenBank/DDBJ databases">
        <title>Genomic Encyclopedia of Type Strains, Phase IV (KMG-V): Genome sequencing to study the core and pangenomes of soil and plant-associated prokaryotes.</title>
        <authorList>
            <person name="Whitman W."/>
        </authorList>
    </citation>
    <scope>NUCLEOTIDE SEQUENCE [LARGE SCALE GENOMIC DNA]</scope>
    <source>
        <strain evidence="2 3">BR 10355</strain>
    </source>
</reference>
<dbReference type="OrthoDB" id="7352421at2"/>
<dbReference type="SUPFAM" id="SSF51735">
    <property type="entry name" value="NAD(P)-binding Rossmann-fold domains"/>
    <property type="match status" value="1"/>
</dbReference>
<dbReference type="GO" id="GO:0016646">
    <property type="term" value="F:oxidoreductase activity, acting on the CH-NH group of donors, NAD or NADP as acceptor"/>
    <property type="evidence" value="ECO:0007669"/>
    <property type="project" value="TreeGrafter"/>
</dbReference>
<sequence>MKVVLLAATGQVGRTVLSELISRGHDVTAVARNPDKLPGSIKRVRDDLSNADRIAEIVAGADAVVSAFGPPKDDPRFFSDVSYTDQLASMTDRLIAAVRKVGVRRLIVAGGCGSLEFSPGVTVLKSGHWPEKLVPIATSHMKAFAALRGADVNWTYFSPPMLIEPGVRTGKFRLGGDSLIRDEQGKSWVSFEDYAVALVDELEKPAHERSRFTIGY</sequence>
<dbReference type="InterPro" id="IPR016040">
    <property type="entry name" value="NAD(P)-bd_dom"/>
</dbReference>
<dbReference type="EMBL" id="VITY01000003">
    <property type="protein sequence ID" value="TWC05341.1"/>
    <property type="molecule type" value="Genomic_DNA"/>
</dbReference>
<evidence type="ECO:0000313" key="3">
    <source>
        <dbReference type="Proteomes" id="UP000321304"/>
    </source>
</evidence>
<accession>A0A560MF63</accession>
<dbReference type="AlphaFoldDB" id="A0A560MF63"/>
<dbReference type="CDD" id="cd05244">
    <property type="entry name" value="BVR-B_like_SDR_a"/>
    <property type="match status" value="1"/>
</dbReference>
<keyword evidence="3" id="KW-1185">Reference proteome</keyword>
<organism evidence="2 3">
    <name type="scientific">Bradyrhizobium macuxiense</name>
    <dbReference type="NCBI Taxonomy" id="1755647"/>
    <lineage>
        <taxon>Bacteria</taxon>
        <taxon>Pseudomonadati</taxon>
        <taxon>Pseudomonadota</taxon>
        <taxon>Alphaproteobacteria</taxon>
        <taxon>Hyphomicrobiales</taxon>
        <taxon>Nitrobacteraceae</taxon>
        <taxon>Bradyrhizobium</taxon>
    </lineage>
</organism>
<dbReference type="RefSeq" id="WP_146985671.1">
    <property type="nucleotide sequence ID" value="NZ_VITY01000003.1"/>
</dbReference>
<dbReference type="InterPro" id="IPR036291">
    <property type="entry name" value="NAD(P)-bd_dom_sf"/>
</dbReference>
<dbReference type="PANTHER" id="PTHR43355">
    <property type="entry name" value="FLAVIN REDUCTASE (NADPH)"/>
    <property type="match status" value="1"/>
</dbReference>
<dbReference type="Gene3D" id="3.40.50.720">
    <property type="entry name" value="NAD(P)-binding Rossmann-like Domain"/>
    <property type="match status" value="1"/>
</dbReference>
<gene>
    <name evidence="2" type="ORF">FBZ93_103355</name>
</gene>